<dbReference type="Pfam" id="PF00271">
    <property type="entry name" value="Helicase_C"/>
    <property type="match status" value="1"/>
</dbReference>
<dbReference type="SMART" id="SM00487">
    <property type="entry name" value="DEXDc"/>
    <property type="match status" value="1"/>
</dbReference>
<dbReference type="AlphaFoldDB" id="A0A6C0C1H0"/>
<keyword evidence="1" id="KW-0378">Hydrolase</keyword>
<dbReference type="InterPro" id="IPR001650">
    <property type="entry name" value="Helicase_C-like"/>
</dbReference>
<dbReference type="GO" id="GO:0006281">
    <property type="term" value="P:DNA repair"/>
    <property type="evidence" value="ECO:0007669"/>
    <property type="project" value="TreeGrafter"/>
</dbReference>
<name>A0A6C0C1H0_9ZZZZ</name>
<dbReference type="PANTHER" id="PTHR45766:SF6">
    <property type="entry name" value="SWI_SNF-RELATED MATRIX-ASSOCIATED ACTIN-DEPENDENT REGULATOR OF CHROMATIN SUBFAMILY A-LIKE PROTEIN 1"/>
    <property type="match status" value="1"/>
</dbReference>
<protein>
    <recommendedName>
        <fullName evidence="2">Helicase ATP-binding domain-containing protein</fullName>
    </recommendedName>
</protein>
<evidence type="ECO:0000259" key="2">
    <source>
        <dbReference type="SMART" id="SM00487"/>
    </source>
</evidence>
<evidence type="ECO:0000256" key="1">
    <source>
        <dbReference type="ARBA" id="ARBA00022801"/>
    </source>
</evidence>
<proteinExistence type="predicted"/>
<organism evidence="3">
    <name type="scientific">viral metagenome</name>
    <dbReference type="NCBI Taxonomy" id="1070528"/>
    <lineage>
        <taxon>unclassified sequences</taxon>
        <taxon>metagenomes</taxon>
        <taxon>organismal metagenomes</taxon>
    </lineage>
</organism>
<sequence length="1113" mass="129029">MSTSILEQLKKKKEPLDFQKVQILLPGQIEITTKIEIKKDTDHDAISFREKLKKRKQVQPITRLSVIEPEEESVKSLKKRKVKKIKRKKSYVLGVKDGKTIIKKQKSIPGDIGLVQELSDEAVEFDDIPIKERLPKQESVPDITIKGPPYYMANKQVFSKFIDTVFKKYEKELDGKNPVTCDSLEATKKGAFSLLIHQKIIKEYMNVYSPYRGLLLYHGLGAGKTCASIAIAEGLKFNKKIIVMTPASLKKNYVEELKICGDPLWRLNQHWEWIPYNKLNTVQLKELSALLSLNVDTGNRGEWTMKKNKGLYLVNTKKKPNYEEMNNNEKQQLNKQIEAQIMYKYQFISYNGLRKAKLLSLETEAYEETGNKNIFNNKVIIIDEAHNFISRIVNKLKSKDKKQLSLKLYNYLKEAINCRIVFLTGTPIINYPNEISILFNILRGNIKTFKFSIIQHQSKLDEEMIQTYLKDVGIEDYISYKGVKRGQSNELKITRNPFHFINNKKLQKIFDIKSSIDDELFKKMIIDSLENKGISIKYSGMDTNTVLPDNIDEFKKNFIDSTDSEKKGQLINPIKFKRRILGLTSYFRSASEQLLPKLGTIREIKIPMSHHQLDIYEKARSSERSEAKRNAKKRMKDVHAETSSSYRIFSRLFCNFVFPDGLERPMPDKYGTIEDAVNSGNINEDLIDATNIDEQIEKTGSDFDLDDARVLKKNINDMGSTYSDRIAESIDKLKEGIVIEDTGKRILPLKVNGDLQNCSPKFFKLYQILKENPTGLHLIYSQFRSLEGIELIKTILEENGYAHFDIKKNINGEWKLNISENDLGKKMFCLYTGKEEDDKKEVIRNIFNSDWKKIDINLATELKKIYDNNHRGGIVQIMMITSSGAEGITLKNVRHVHLIEPYWHPVRTEQVIGRARRICSHQDLTDDERDVSVYLYLMTYSEELMGLLTKDCKENDKSKIEYGGKKKVLTTDEALWEISQIKQKTNKSILNAMKESSIDCTVHSKTSGENLKCFKFNTTDFKKWSYIPDWDHPDEDDETFKRNRTQTSFKWKKWKNPNDGKEFAVTKNKDKSKPDIIMILYDLDDARRDITNEMGVVKKIQGKAKIIYKEFHS</sequence>
<dbReference type="InterPro" id="IPR014001">
    <property type="entry name" value="Helicase_ATP-bd"/>
</dbReference>
<dbReference type="GO" id="GO:0016787">
    <property type="term" value="F:hydrolase activity"/>
    <property type="evidence" value="ECO:0007669"/>
    <property type="project" value="UniProtKB-KW"/>
</dbReference>
<dbReference type="PANTHER" id="PTHR45766">
    <property type="entry name" value="DNA ANNEALING HELICASE AND ENDONUCLEASE ZRANB3 FAMILY MEMBER"/>
    <property type="match status" value="1"/>
</dbReference>
<evidence type="ECO:0000313" key="3">
    <source>
        <dbReference type="EMBL" id="QHS98467.1"/>
    </source>
</evidence>
<dbReference type="GO" id="GO:0031297">
    <property type="term" value="P:replication fork processing"/>
    <property type="evidence" value="ECO:0007669"/>
    <property type="project" value="TreeGrafter"/>
</dbReference>
<reference evidence="3" key="1">
    <citation type="journal article" date="2020" name="Nature">
        <title>Giant virus diversity and host interactions through global metagenomics.</title>
        <authorList>
            <person name="Schulz F."/>
            <person name="Roux S."/>
            <person name="Paez-Espino D."/>
            <person name="Jungbluth S."/>
            <person name="Walsh D.A."/>
            <person name="Denef V.J."/>
            <person name="McMahon K.D."/>
            <person name="Konstantinidis K.T."/>
            <person name="Eloe-Fadrosh E.A."/>
            <person name="Kyrpides N.C."/>
            <person name="Woyke T."/>
        </authorList>
    </citation>
    <scope>NUCLEOTIDE SEQUENCE</scope>
    <source>
        <strain evidence="3">GVMAG-M-3300020185-18</strain>
    </source>
</reference>
<dbReference type="EMBL" id="MN739317">
    <property type="protein sequence ID" value="QHS98467.1"/>
    <property type="molecule type" value="Genomic_DNA"/>
</dbReference>
<feature type="domain" description="Helicase ATP-binding" evidence="2">
    <location>
        <begin position="189"/>
        <end position="456"/>
    </location>
</feature>
<dbReference type="InterPro" id="IPR027417">
    <property type="entry name" value="P-loop_NTPase"/>
</dbReference>
<accession>A0A6C0C1H0</accession>
<dbReference type="Gene3D" id="3.40.50.300">
    <property type="entry name" value="P-loop containing nucleotide triphosphate hydrolases"/>
    <property type="match status" value="2"/>
</dbReference>
<dbReference type="SUPFAM" id="SSF52540">
    <property type="entry name" value="P-loop containing nucleoside triphosphate hydrolases"/>
    <property type="match status" value="2"/>
</dbReference>